<accession>A0A4Z0GSQ1</accession>
<comment type="caution">
    <text evidence="2">The sequence shown here is derived from an EMBL/GenBank/DDBJ whole genome shotgun (WGS) entry which is preliminary data.</text>
</comment>
<name>A0A4Z0GSQ1_9BACL</name>
<keyword evidence="2" id="KW-0808">Transferase</keyword>
<dbReference type="CDD" id="cd03794">
    <property type="entry name" value="GT4_WbuB-like"/>
    <property type="match status" value="1"/>
</dbReference>
<dbReference type="InterPro" id="IPR001296">
    <property type="entry name" value="Glyco_trans_1"/>
</dbReference>
<dbReference type="Pfam" id="PF00534">
    <property type="entry name" value="Glycos_transf_1"/>
    <property type="match status" value="1"/>
</dbReference>
<dbReference type="Proteomes" id="UP000298347">
    <property type="component" value="Unassembled WGS sequence"/>
</dbReference>
<dbReference type="PANTHER" id="PTHR12526">
    <property type="entry name" value="GLYCOSYLTRANSFERASE"/>
    <property type="match status" value="1"/>
</dbReference>
<feature type="domain" description="Glycosyl transferase family 1" evidence="1">
    <location>
        <begin position="228"/>
        <end position="390"/>
    </location>
</feature>
<dbReference type="EMBL" id="SRJD01000002">
    <property type="protein sequence ID" value="TGA99957.1"/>
    <property type="molecule type" value="Genomic_DNA"/>
</dbReference>
<dbReference type="AlphaFoldDB" id="A0A4Z0GSQ1"/>
<protein>
    <submittedName>
        <fullName evidence="2">Glycosyltransferase WbuB</fullName>
    </submittedName>
</protein>
<dbReference type="PANTHER" id="PTHR12526:SF609">
    <property type="entry name" value="LIPOPOLYSACCHARIDE BIOSYNTHESIS PROTEIN"/>
    <property type="match status" value="1"/>
</dbReference>
<dbReference type="RefSeq" id="WP_135347352.1">
    <property type="nucleotide sequence ID" value="NZ_SRJD01000002.1"/>
</dbReference>
<reference evidence="2 3" key="1">
    <citation type="journal article" date="2015" name="Int. J. Syst. Evol. Microbiol.">
        <title>Sporolactobacillus shoreae sp. nov. and Sporolactobacillus spathodeae sp. nov., two spore-forming lactic acid bacteria isolated from tree barks in Thailand.</title>
        <authorList>
            <person name="Thamacharoensuk T."/>
            <person name="Kitahara M."/>
            <person name="Ohkuma M."/>
            <person name="Thongchul N."/>
            <person name="Tanasupawat S."/>
        </authorList>
    </citation>
    <scope>NUCLEOTIDE SEQUENCE [LARGE SCALE GENOMIC DNA]</scope>
    <source>
        <strain evidence="2 3">BK92</strain>
    </source>
</reference>
<dbReference type="SUPFAM" id="SSF53756">
    <property type="entry name" value="UDP-Glycosyltransferase/glycogen phosphorylase"/>
    <property type="match status" value="1"/>
</dbReference>
<dbReference type="GO" id="GO:0016757">
    <property type="term" value="F:glycosyltransferase activity"/>
    <property type="evidence" value="ECO:0007669"/>
    <property type="project" value="InterPro"/>
</dbReference>
<evidence type="ECO:0000313" key="2">
    <source>
        <dbReference type="EMBL" id="TGA99957.1"/>
    </source>
</evidence>
<proteinExistence type="predicted"/>
<evidence type="ECO:0000313" key="3">
    <source>
        <dbReference type="Proteomes" id="UP000298347"/>
    </source>
</evidence>
<evidence type="ECO:0000259" key="1">
    <source>
        <dbReference type="Pfam" id="PF00534"/>
    </source>
</evidence>
<keyword evidence="3" id="KW-1185">Reference proteome</keyword>
<gene>
    <name evidence="2" type="ORF">E4665_03135</name>
</gene>
<dbReference type="Gene3D" id="3.40.50.2000">
    <property type="entry name" value="Glycogen Phosphorylase B"/>
    <property type="match status" value="2"/>
</dbReference>
<dbReference type="OrthoDB" id="9811902at2"/>
<sequence>MKKKIVFVINYFYPDPASTGQLLTELCLSLQHDFRITVIAAQPGTDVGGHSDTSQLFEEGFLQDIRVVRLRLPEVDKSSKFSRIRYILMYFIMANIALWREKSVNIIYTISTPPVLGGVIGTIGKFIKRSKHVYNIQDFNPEQAEAVSYSKNQLIYKAARAVDNFSCRYANNVILVGQDMLETLNQRFERRKLPHYQIINNWTDETDILPMSKTEPHVSRFLEENGLADKFIVMYSGNLGLYYDLENLIKVASDFSDLTDLTFVFIGDGAVKSRMEQFVLKSGLNNVTFLPFQSKSFIRYSLNAADVHLVVNQRGIKGVSVPSKIYGVMAAGKPVLGVLEQGSEAERLISASECGRVVEPQNYEGVSGLVRYFYALDENDRRKMGLNGRHYLERHLKKEDSIAKYGEMLTSLLEEG</sequence>
<organism evidence="2 3">
    <name type="scientific">Sporolactobacillus shoreae</name>
    <dbReference type="NCBI Taxonomy" id="1465501"/>
    <lineage>
        <taxon>Bacteria</taxon>
        <taxon>Bacillati</taxon>
        <taxon>Bacillota</taxon>
        <taxon>Bacilli</taxon>
        <taxon>Bacillales</taxon>
        <taxon>Sporolactobacillaceae</taxon>
        <taxon>Sporolactobacillus</taxon>
    </lineage>
</organism>